<dbReference type="Pfam" id="PF17287">
    <property type="entry name" value="POTRA_3"/>
    <property type="match status" value="1"/>
</dbReference>
<proteinExistence type="predicted"/>
<reference evidence="4" key="1">
    <citation type="submission" date="2019-05" db="EMBL/GenBank/DDBJ databases">
        <authorList>
            <consortium name="Pathogen Informatics"/>
        </authorList>
    </citation>
    <scope>NUCLEOTIDE SEQUENCE [LARGE SCALE GENOMIC DNA]</scope>
    <source>
        <strain evidence="4">NCTC12965</strain>
    </source>
</reference>
<dbReference type="InterPro" id="IPR013686">
    <property type="entry name" value="Polypept-transport_assoc_ShlB"/>
</dbReference>
<dbReference type="Gene3D" id="2.40.160.50">
    <property type="entry name" value="membrane protein fhac: a member of the omp85/tpsb transporter family"/>
    <property type="match status" value="1"/>
</dbReference>
<dbReference type="PIRSF" id="PIRSF029745">
    <property type="entry name" value="FhaC"/>
    <property type="match status" value="1"/>
</dbReference>
<evidence type="ECO:0000256" key="1">
    <source>
        <dbReference type="ARBA" id="ARBA00022452"/>
    </source>
</evidence>
<dbReference type="AlphaFoldDB" id="A0A0F7HGJ2"/>
<keyword evidence="1" id="KW-0472">Membrane</keyword>
<dbReference type="KEGG" id="sfw:WN53_26140"/>
<keyword evidence="2" id="KW-0812">Transmembrane</keyword>
<dbReference type="Pfam" id="PF03865">
    <property type="entry name" value="ShlB"/>
    <property type="match status" value="1"/>
</dbReference>
<dbReference type="GeneID" id="30323669"/>
<evidence type="ECO:0000256" key="3">
    <source>
        <dbReference type="ARBA" id="ARBA00023237"/>
    </source>
</evidence>
<evidence type="ECO:0000256" key="2">
    <source>
        <dbReference type="ARBA" id="ARBA00022692"/>
    </source>
</evidence>
<evidence type="ECO:0000313" key="4">
    <source>
        <dbReference type="EMBL" id="VTR48111.1"/>
    </source>
</evidence>
<dbReference type="RefSeq" id="WP_037412424.1">
    <property type="nucleotide sequence ID" value="NZ_CAMKUH010000024.1"/>
</dbReference>
<dbReference type="Pfam" id="PF08479">
    <property type="entry name" value="POTRA_2"/>
    <property type="match status" value="1"/>
</dbReference>
<keyword evidence="3" id="KW-0998">Cell outer membrane</keyword>
<organism evidence="4">
    <name type="scientific">Serratia fonticola</name>
    <dbReference type="NCBI Taxonomy" id="47917"/>
    <lineage>
        <taxon>Bacteria</taxon>
        <taxon>Pseudomonadati</taxon>
        <taxon>Pseudomonadota</taxon>
        <taxon>Gammaproteobacteria</taxon>
        <taxon>Enterobacterales</taxon>
        <taxon>Yersiniaceae</taxon>
        <taxon>Serratia</taxon>
    </lineage>
</organism>
<dbReference type="GO" id="GO:0046819">
    <property type="term" value="P:protein secretion by the type V secretion system"/>
    <property type="evidence" value="ECO:0007669"/>
    <property type="project" value="TreeGrafter"/>
</dbReference>
<dbReference type="Gene3D" id="3.10.20.310">
    <property type="entry name" value="membrane protein fhac"/>
    <property type="match status" value="1"/>
</dbReference>
<dbReference type="InterPro" id="IPR005565">
    <property type="entry name" value="Hemolysn_activator_HlyB_C"/>
</dbReference>
<protein>
    <submittedName>
        <fullName evidence="4">Hemolysin transporter protein shlB</fullName>
    </submittedName>
</protein>
<accession>A0A0F7HGJ2</accession>
<name>A0A0F7HGJ2_SERFO</name>
<dbReference type="EMBL" id="CABEEZ010000118">
    <property type="protein sequence ID" value="VTR48111.1"/>
    <property type="molecule type" value="Genomic_DNA"/>
</dbReference>
<dbReference type="PANTHER" id="PTHR34597:SF3">
    <property type="entry name" value="OUTER MEMBRANE TRANSPORTER CDIB"/>
    <property type="match status" value="1"/>
</dbReference>
<dbReference type="GO" id="GO:0008320">
    <property type="term" value="F:protein transmembrane transporter activity"/>
    <property type="evidence" value="ECO:0007669"/>
    <property type="project" value="TreeGrafter"/>
</dbReference>
<dbReference type="InterPro" id="IPR035251">
    <property type="entry name" value="ShlB_POTRA"/>
</dbReference>
<dbReference type="InterPro" id="IPR027282">
    <property type="entry name" value="TPS"/>
</dbReference>
<sequence length="553" mass="62783">MRFRSPNAWLLLILTPLVQAAENGQFIEQQMSHQQEQEKARYNQLETVGKDVRSSDNGGLSTRIDFPEEQPCFTLQRVELNKDDKIPHWIPLRKLTEQAQGRCLGIQGVKALATAIQNNLIGHGYITTRVMIPQQNLAEGLLTLDILPGTIGNVRLTDDSDKYVNLHTTFPGSQGDLLDLRAIEQGLENMQRIPDVVANISLHPGSKPGESNLEITREQPSFWRLGGWLDDSGSKQTGRYQSGLALYIDNPTSMNDLFYVSAGRDLQFQSSRHSNNGSLYYSVPYGFWSLDLYASRSEYVQNIHGIYTDFSYRGKYRNLSLKVNRLLYRNASQKNTLSFQVLKRNSHFYLNDTELQLQKRNMANWSVELNHRHYIGQSIVDAMLSYQRDTAWFGAERPVDSAPSSRIVNLDISTYTPFTVQDLSMSYQSRFRQQYSPDRLTTQDQFSIGNRWTVRGFDGEMNMMANKGYYLRNDLNLNLPKLGQQLYLGMDYGRVKGDGSNDFADGHLLGSVAGIRGRVKAVGYDAFVGVPLSKPDNFATSPVNLGFTLQWQF</sequence>
<dbReference type="GO" id="GO:0098046">
    <property type="term" value="C:type V protein secretion system complex"/>
    <property type="evidence" value="ECO:0007669"/>
    <property type="project" value="TreeGrafter"/>
</dbReference>
<dbReference type="STRING" id="47917.AV650_21910"/>
<dbReference type="InterPro" id="IPR051544">
    <property type="entry name" value="TPS_OM_transporter"/>
</dbReference>
<dbReference type="PANTHER" id="PTHR34597">
    <property type="entry name" value="SLR1661 PROTEIN"/>
    <property type="match status" value="1"/>
</dbReference>
<gene>
    <name evidence="4" type="primary">shlB_2</name>
    <name evidence="4" type="ORF">NCTC12965_05603</name>
</gene>
<keyword evidence="1" id="KW-1134">Transmembrane beta strand</keyword>